<keyword evidence="7" id="KW-0233">DNA recombination</keyword>
<dbReference type="InterPro" id="IPR004593">
    <property type="entry name" value="SbcD"/>
</dbReference>
<dbReference type="CDD" id="cd00840">
    <property type="entry name" value="MPP_Mre11_N"/>
    <property type="match status" value="1"/>
</dbReference>
<comment type="caution">
    <text evidence="10">The sequence shown here is derived from an EMBL/GenBank/DDBJ whole genome shotgun (WGS) entry which is preliminary data.</text>
</comment>
<keyword evidence="7" id="KW-0235">DNA replication</keyword>
<comment type="function">
    <text evidence="7">SbcCD cleaves DNA hairpin structures. These structures can inhibit DNA replication and are intermediates in certain DNA recombination reactions. The complex acts as a 3'-&gt;5' double strand exonuclease that can open hairpins. It also has a 5' single-strand endonuclease activity.</text>
</comment>
<gene>
    <name evidence="7 10" type="primary">sbcD</name>
    <name evidence="10" type="ORF">GCM10009332_11250</name>
</gene>
<dbReference type="GO" id="GO:0006310">
    <property type="term" value="P:DNA recombination"/>
    <property type="evidence" value="ECO:0007669"/>
    <property type="project" value="UniProtKB-KW"/>
</dbReference>
<reference evidence="10" key="1">
    <citation type="journal article" date="2014" name="Int. J. Syst. Evol. Microbiol.">
        <title>Complete genome sequence of Corynebacterium casei LMG S-19264T (=DSM 44701T), isolated from a smear-ripened cheese.</title>
        <authorList>
            <consortium name="US DOE Joint Genome Institute (JGI-PGF)"/>
            <person name="Walter F."/>
            <person name="Albersmeier A."/>
            <person name="Kalinowski J."/>
            <person name="Ruckert C."/>
        </authorList>
    </citation>
    <scope>NUCLEOTIDE SEQUENCE</scope>
    <source>
        <strain evidence="10">JCM 30804</strain>
    </source>
</reference>
<dbReference type="EMBL" id="BMPZ01000002">
    <property type="protein sequence ID" value="GGI75575.1"/>
    <property type="molecule type" value="Genomic_DNA"/>
</dbReference>
<dbReference type="RefSeq" id="WP_188918729.1">
    <property type="nucleotide sequence ID" value="NZ_BMPZ01000002.1"/>
</dbReference>
<evidence type="ECO:0000256" key="2">
    <source>
        <dbReference type="ARBA" id="ARBA00011322"/>
    </source>
</evidence>
<keyword evidence="11" id="KW-1185">Reference proteome</keyword>
<dbReference type="GO" id="GO:0004519">
    <property type="term" value="F:endonuclease activity"/>
    <property type="evidence" value="ECO:0007669"/>
    <property type="project" value="UniProtKB-KW"/>
</dbReference>
<dbReference type="SUPFAM" id="SSF56300">
    <property type="entry name" value="Metallo-dependent phosphatases"/>
    <property type="match status" value="1"/>
</dbReference>
<dbReference type="Pfam" id="PF12320">
    <property type="entry name" value="SbcD_C"/>
    <property type="match status" value="1"/>
</dbReference>
<evidence type="ECO:0000259" key="8">
    <source>
        <dbReference type="Pfam" id="PF00149"/>
    </source>
</evidence>
<dbReference type="GO" id="GO:0006260">
    <property type="term" value="P:DNA replication"/>
    <property type="evidence" value="ECO:0007669"/>
    <property type="project" value="UniProtKB-KW"/>
</dbReference>
<evidence type="ECO:0000256" key="4">
    <source>
        <dbReference type="ARBA" id="ARBA00022722"/>
    </source>
</evidence>
<evidence type="ECO:0000259" key="9">
    <source>
        <dbReference type="Pfam" id="PF12320"/>
    </source>
</evidence>
<dbReference type="InterPro" id="IPR026843">
    <property type="entry name" value="SbcD_C"/>
</dbReference>
<evidence type="ECO:0000256" key="3">
    <source>
        <dbReference type="ARBA" id="ARBA00013365"/>
    </source>
</evidence>
<evidence type="ECO:0000313" key="11">
    <source>
        <dbReference type="Proteomes" id="UP000613743"/>
    </source>
</evidence>
<keyword evidence="4 7" id="KW-0540">Nuclease</keyword>
<dbReference type="InterPro" id="IPR004843">
    <property type="entry name" value="Calcineurin-like_PHP"/>
</dbReference>
<name>A0A917JLK9_9GAMM</name>
<dbReference type="NCBIfam" id="TIGR00619">
    <property type="entry name" value="sbcd"/>
    <property type="match status" value="1"/>
</dbReference>
<evidence type="ECO:0000256" key="6">
    <source>
        <dbReference type="ARBA" id="ARBA00022839"/>
    </source>
</evidence>
<evidence type="ECO:0000256" key="7">
    <source>
        <dbReference type="RuleBase" id="RU363069"/>
    </source>
</evidence>
<keyword evidence="7" id="KW-0255">Endonuclease</keyword>
<organism evidence="10 11">
    <name type="scientific">Shewanella gelidii</name>
    <dbReference type="NCBI Taxonomy" id="1642821"/>
    <lineage>
        <taxon>Bacteria</taxon>
        <taxon>Pseudomonadati</taxon>
        <taxon>Pseudomonadota</taxon>
        <taxon>Gammaproteobacteria</taxon>
        <taxon>Alteromonadales</taxon>
        <taxon>Shewanellaceae</taxon>
        <taxon>Shewanella</taxon>
    </lineage>
</organism>
<dbReference type="Pfam" id="PF00149">
    <property type="entry name" value="Metallophos"/>
    <property type="match status" value="1"/>
</dbReference>
<dbReference type="InterPro" id="IPR029052">
    <property type="entry name" value="Metallo-depent_PP-like"/>
</dbReference>
<dbReference type="PANTHER" id="PTHR30337">
    <property type="entry name" value="COMPONENT OF ATP-DEPENDENT DSDNA EXONUCLEASE"/>
    <property type="match status" value="1"/>
</dbReference>
<protein>
    <recommendedName>
        <fullName evidence="3 7">Nuclease SbcCD subunit D</fullName>
    </recommendedName>
</protein>
<evidence type="ECO:0000256" key="1">
    <source>
        <dbReference type="ARBA" id="ARBA00010555"/>
    </source>
</evidence>
<sequence>MKFIHTSDWHLGRQLHNQSLLEDQAFVLDALVDMVKEHQVDAVVIAGDVYDRAIPPAAAVNLLDDVLHRIVVELEVPVVMIAGNHDSHERLGFGARQMLNSGLYITGPLQREFQAIKLTGKNANAWFYPIPYVEPATIRHLYDCPVSTHQEAMSVLVEPIKAHDSQGLPKVVVAHCFIDGGAESDSERPLSIGGADKISPQLFEPFDYVALGHLHGPQYKGQEYVRYSGSILKYSFSEQHQNKSVTLVELDHEGQLITELLPLPALRDVRIVEGYLADLLVAGKADENANDYLMVRLLDKHAILDAMGKLRAVFPHVLHLERTGLMNSNTQLQRAKDHIKKGEMSMFEDFFSQVYGESLTPEQNKVITNIIDSLHQGERNG</sequence>
<evidence type="ECO:0000313" key="10">
    <source>
        <dbReference type="EMBL" id="GGI75575.1"/>
    </source>
</evidence>
<proteinExistence type="inferred from homology"/>
<dbReference type="Proteomes" id="UP000613743">
    <property type="component" value="Unassembled WGS sequence"/>
</dbReference>
<dbReference type="InterPro" id="IPR050535">
    <property type="entry name" value="DNA_Repair-Maintenance_Comp"/>
</dbReference>
<feature type="domain" description="Calcineurin-like phosphoesterase" evidence="8">
    <location>
        <begin position="1"/>
        <end position="216"/>
    </location>
</feature>
<dbReference type="PANTHER" id="PTHR30337:SF0">
    <property type="entry name" value="NUCLEASE SBCCD SUBUNIT D"/>
    <property type="match status" value="1"/>
</dbReference>
<dbReference type="GO" id="GO:0008408">
    <property type="term" value="F:3'-5' exonuclease activity"/>
    <property type="evidence" value="ECO:0007669"/>
    <property type="project" value="InterPro"/>
</dbReference>
<accession>A0A917JLK9</accession>
<reference evidence="10" key="2">
    <citation type="submission" date="2020-09" db="EMBL/GenBank/DDBJ databases">
        <authorList>
            <person name="Sun Q."/>
            <person name="Ohkuma M."/>
        </authorList>
    </citation>
    <scope>NUCLEOTIDE SEQUENCE</scope>
    <source>
        <strain evidence="10">JCM 30804</strain>
    </source>
</reference>
<evidence type="ECO:0000256" key="5">
    <source>
        <dbReference type="ARBA" id="ARBA00022801"/>
    </source>
</evidence>
<feature type="domain" description="Nuclease SbcCD subunit D C-terminal" evidence="9">
    <location>
        <begin position="266"/>
        <end position="354"/>
    </location>
</feature>
<dbReference type="InterPro" id="IPR041796">
    <property type="entry name" value="Mre11_N"/>
</dbReference>
<keyword evidence="5 7" id="KW-0378">Hydrolase</keyword>
<comment type="similarity">
    <text evidence="1 7">Belongs to the SbcD family.</text>
</comment>
<dbReference type="Gene3D" id="3.60.21.10">
    <property type="match status" value="1"/>
</dbReference>
<keyword evidence="6 7" id="KW-0269">Exonuclease</keyword>
<dbReference type="AlphaFoldDB" id="A0A917JLK9"/>
<comment type="subunit">
    <text evidence="2 7">Heterodimer of SbcC and SbcD.</text>
</comment>